<dbReference type="SUPFAM" id="SSF82185">
    <property type="entry name" value="Histone H3 K4-specific methyltransferase SET7/9 N-terminal domain"/>
    <property type="match status" value="1"/>
</dbReference>
<name>A0A7L4UQF1_BALHA</name>
<dbReference type="Gene3D" id="3.90.930.1">
    <property type="match status" value="1"/>
</dbReference>
<dbReference type="GO" id="GO:0015031">
    <property type="term" value="P:protein transport"/>
    <property type="evidence" value="ECO:0007669"/>
    <property type="project" value="UniProtKB-KW"/>
</dbReference>
<keyword evidence="10" id="KW-0732">Signal</keyword>
<keyword evidence="9" id="KW-0472">Membrane</keyword>
<feature type="domain" description="TonB C-terminal" evidence="11">
    <location>
        <begin position="206"/>
        <end position="300"/>
    </location>
</feature>
<sequence length="300" mass="34833">MRLLLHALILAVTITLVQDVCAQETSFSPKQKKLIQKYKPFFTKDAQLIYIDYIYIIEKRADSVLVKKIINPDKLVKTHEIEYHNTYLSTEHGSYTEWYDNGNIWVKGEYHLGKKQGVWRYYSHKNNGKPRKAGTFINDKKEGAWTFQTKNERVITNYKAGKKDGYKERYDSLKNLEYKALYRNDSLINVLIDKNPKKREMPHFKGGDKGILRKIAQKITYPSTVKDKGIEGTVKLKFVVEKDGSIGEVVTLRGVCNSLEKASVRAVKKLPRFKPGELNGKKVSVWYQVPIEFKLKYDDE</sequence>
<dbReference type="InterPro" id="IPR051045">
    <property type="entry name" value="TonB-dependent_transducer"/>
</dbReference>
<organism evidence="12 13">
    <name type="scientific">Balneicella halophila</name>
    <dbReference type="NCBI Taxonomy" id="1537566"/>
    <lineage>
        <taxon>Bacteria</taxon>
        <taxon>Pseudomonadati</taxon>
        <taxon>Bacteroidota</taxon>
        <taxon>Bacteroidia</taxon>
        <taxon>Bacteroidales</taxon>
        <taxon>Balneicellaceae</taxon>
        <taxon>Balneicella</taxon>
    </lineage>
</organism>
<evidence type="ECO:0000256" key="9">
    <source>
        <dbReference type="ARBA" id="ARBA00023136"/>
    </source>
</evidence>
<dbReference type="Gene3D" id="3.30.1150.10">
    <property type="match status" value="1"/>
</dbReference>
<comment type="caution">
    <text evidence="12">The sequence shown here is derived from an EMBL/GenBank/DDBJ whole genome shotgun (WGS) entry which is preliminary data.</text>
</comment>
<feature type="signal peptide" evidence="10">
    <location>
        <begin position="1"/>
        <end position="22"/>
    </location>
</feature>
<evidence type="ECO:0000256" key="5">
    <source>
        <dbReference type="ARBA" id="ARBA00022519"/>
    </source>
</evidence>
<dbReference type="Pfam" id="PF03544">
    <property type="entry name" value="TonB_C"/>
    <property type="match status" value="1"/>
</dbReference>
<evidence type="ECO:0000256" key="7">
    <source>
        <dbReference type="ARBA" id="ARBA00022927"/>
    </source>
</evidence>
<dbReference type="GO" id="GO:0098797">
    <property type="term" value="C:plasma membrane protein complex"/>
    <property type="evidence" value="ECO:0007669"/>
    <property type="project" value="TreeGrafter"/>
</dbReference>
<evidence type="ECO:0000313" key="12">
    <source>
        <dbReference type="EMBL" id="PVX51973.1"/>
    </source>
</evidence>
<keyword evidence="6" id="KW-0812">Transmembrane</keyword>
<comment type="subcellular location">
    <subcellularLocation>
        <location evidence="1">Cell inner membrane</location>
        <topology evidence="1">Single-pass membrane protein</topology>
        <orientation evidence="1">Periplasmic side</orientation>
    </subcellularLocation>
</comment>
<dbReference type="PANTHER" id="PTHR33446:SF2">
    <property type="entry name" value="PROTEIN TONB"/>
    <property type="match status" value="1"/>
</dbReference>
<protein>
    <submittedName>
        <fullName evidence="12">TonB family protein</fullName>
    </submittedName>
</protein>
<gene>
    <name evidence="12" type="ORF">C7377_0267</name>
</gene>
<keyword evidence="13" id="KW-1185">Reference proteome</keyword>
<dbReference type="GO" id="GO:0055085">
    <property type="term" value="P:transmembrane transport"/>
    <property type="evidence" value="ECO:0007669"/>
    <property type="project" value="InterPro"/>
</dbReference>
<proteinExistence type="inferred from homology"/>
<accession>A0A7L4UQF1</accession>
<dbReference type="InterPro" id="IPR006260">
    <property type="entry name" value="TonB/TolA_C"/>
</dbReference>
<keyword evidence="8" id="KW-1133">Transmembrane helix</keyword>
<reference evidence="12 13" key="1">
    <citation type="submission" date="2018-05" db="EMBL/GenBank/DDBJ databases">
        <title>Genomic Encyclopedia of Type Strains, Phase IV (KMG-IV): sequencing the most valuable type-strain genomes for metagenomic binning, comparative biology and taxonomic classification.</title>
        <authorList>
            <person name="Goeker M."/>
        </authorList>
    </citation>
    <scope>NUCLEOTIDE SEQUENCE [LARGE SCALE GENOMIC DNA]</scope>
    <source>
        <strain evidence="12 13">DSM 28579</strain>
    </source>
</reference>
<dbReference type="SUPFAM" id="SSF74653">
    <property type="entry name" value="TolA/TonB C-terminal domain"/>
    <property type="match status" value="1"/>
</dbReference>
<keyword evidence="5" id="KW-0997">Cell inner membrane</keyword>
<dbReference type="InterPro" id="IPR037682">
    <property type="entry name" value="TonB_C"/>
</dbReference>
<dbReference type="OrthoDB" id="9814002at2"/>
<keyword evidence="3" id="KW-0813">Transport</keyword>
<dbReference type="EMBL" id="QENZ01000003">
    <property type="protein sequence ID" value="PVX51973.1"/>
    <property type="molecule type" value="Genomic_DNA"/>
</dbReference>
<evidence type="ECO:0000256" key="2">
    <source>
        <dbReference type="ARBA" id="ARBA00006555"/>
    </source>
</evidence>
<keyword evidence="7" id="KW-0653">Protein transport</keyword>
<dbReference type="AlphaFoldDB" id="A0A7L4UQF1"/>
<evidence type="ECO:0000313" key="13">
    <source>
        <dbReference type="Proteomes" id="UP000251835"/>
    </source>
</evidence>
<evidence type="ECO:0000256" key="10">
    <source>
        <dbReference type="SAM" id="SignalP"/>
    </source>
</evidence>
<keyword evidence="4" id="KW-1003">Cell membrane</keyword>
<evidence type="ECO:0000256" key="8">
    <source>
        <dbReference type="ARBA" id="ARBA00022989"/>
    </source>
</evidence>
<dbReference type="GO" id="GO:0031992">
    <property type="term" value="F:energy transducer activity"/>
    <property type="evidence" value="ECO:0007669"/>
    <property type="project" value="TreeGrafter"/>
</dbReference>
<dbReference type="PANTHER" id="PTHR33446">
    <property type="entry name" value="PROTEIN TONB-RELATED"/>
    <property type="match status" value="1"/>
</dbReference>
<dbReference type="Proteomes" id="UP000251835">
    <property type="component" value="Unassembled WGS sequence"/>
</dbReference>
<evidence type="ECO:0000256" key="4">
    <source>
        <dbReference type="ARBA" id="ARBA00022475"/>
    </source>
</evidence>
<evidence type="ECO:0000256" key="3">
    <source>
        <dbReference type="ARBA" id="ARBA00022448"/>
    </source>
</evidence>
<dbReference type="NCBIfam" id="TIGR01352">
    <property type="entry name" value="tonB_Cterm"/>
    <property type="match status" value="1"/>
</dbReference>
<evidence type="ECO:0000259" key="11">
    <source>
        <dbReference type="PROSITE" id="PS52015"/>
    </source>
</evidence>
<evidence type="ECO:0000256" key="1">
    <source>
        <dbReference type="ARBA" id="ARBA00004383"/>
    </source>
</evidence>
<feature type="chain" id="PRO_5029623106" evidence="10">
    <location>
        <begin position="23"/>
        <end position="300"/>
    </location>
</feature>
<evidence type="ECO:0000256" key="6">
    <source>
        <dbReference type="ARBA" id="ARBA00022692"/>
    </source>
</evidence>
<comment type="similarity">
    <text evidence="2">Belongs to the TonB family.</text>
</comment>
<dbReference type="RefSeq" id="WP_116495539.1">
    <property type="nucleotide sequence ID" value="NZ_QENZ01000003.1"/>
</dbReference>
<dbReference type="PROSITE" id="PS52015">
    <property type="entry name" value="TONB_CTD"/>
    <property type="match status" value="1"/>
</dbReference>